<comment type="caution">
    <text evidence="7">The sequence shown here is derived from an EMBL/GenBank/DDBJ whole genome shotgun (WGS) entry which is preliminary data.</text>
</comment>
<evidence type="ECO:0000313" key="8">
    <source>
        <dbReference type="Proteomes" id="UP000030853"/>
    </source>
</evidence>
<dbReference type="Gene3D" id="3.40.50.720">
    <property type="entry name" value="NAD(P)-binding Rossmann-like Domain"/>
    <property type="match status" value="1"/>
</dbReference>
<dbReference type="EMBL" id="JTJJ01000088">
    <property type="protein sequence ID" value="KHJ66285.1"/>
    <property type="molecule type" value="Genomic_DNA"/>
</dbReference>
<keyword evidence="4" id="KW-0862">Zinc</keyword>
<organism evidence="7 8">
    <name type="scientific">Pantoea rodasii</name>
    <dbReference type="NCBI Taxonomy" id="1076549"/>
    <lineage>
        <taxon>Bacteria</taxon>
        <taxon>Pseudomonadati</taxon>
        <taxon>Pseudomonadota</taxon>
        <taxon>Gammaproteobacteria</taxon>
        <taxon>Enterobacterales</taxon>
        <taxon>Erwiniaceae</taxon>
        <taxon>Pantoea</taxon>
    </lineage>
</organism>
<dbReference type="SUPFAM" id="SSF51735">
    <property type="entry name" value="NAD(P)-binding Rossmann-fold domains"/>
    <property type="match status" value="1"/>
</dbReference>
<dbReference type="Pfam" id="PF00107">
    <property type="entry name" value="ADH_zinc_N"/>
    <property type="match status" value="1"/>
</dbReference>
<feature type="domain" description="Enoyl reductase (ER)" evidence="6">
    <location>
        <begin position="13"/>
        <end position="344"/>
    </location>
</feature>
<dbReference type="GO" id="GO:0046872">
    <property type="term" value="F:metal ion binding"/>
    <property type="evidence" value="ECO:0007669"/>
    <property type="project" value="UniProtKB-KW"/>
</dbReference>
<evidence type="ECO:0000313" key="7">
    <source>
        <dbReference type="EMBL" id="KHJ66285.1"/>
    </source>
</evidence>
<dbReference type="AlphaFoldDB" id="A0A0B1R5C6"/>
<dbReference type="Gene3D" id="3.90.180.10">
    <property type="entry name" value="Medium-chain alcohol dehydrogenases, catalytic domain"/>
    <property type="match status" value="1"/>
</dbReference>
<name>A0A0B1R5C6_9GAMM</name>
<dbReference type="SMART" id="SM00829">
    <property type="entry name" value="PKS_ER"/>
    <property type="match status" value="1"/>
</dbReference>
<sequence>MQQKTVKAVMVKGAHDVCVETQSISWDEDQVLVRVERGGICGSDIHYFQHGKAGMSVLKSPMVLGHEFVGVVEQAPAASHLRVGQPVAINPSQPCQQCEICRSGRQNLCRAMRFMGSAQFFPHVNGGFAQHVVVSPQQCVPYAEHAEAKIIAFAEPLAVCIHALKQAGNLVGKRVLVTGAGPIGCLIIACALASGATEVIATDISERCRALAVEMGATAAYDPRDETVISSWTADGGHFDICFEASGAAVAIASVVSYTRPAGIIVQLGMGAAEVNYPVGPLLVKEIQLRGSFRFIDEFTTAVRWLESGKINPLPLLTTEFNINDAVAALELASNKELAAKVQLVF</sequence>
<keyword evidence="5" id="KW-0560">Oxidoreductase</keyword>
<evidence type="ECO:0000256" key="2">
    <source>
        <dbReference type="ARBA" id="ARBA00008072"/>
    </source>
</evidence>
<keyword evidence="3" id="KW-0479">Metal-binding</keyword>
<dbReference type="CDD" id="cd08232">
    <property type="entry name" value="idonate-5-DH"/>
    <property type="match status" value="1"/>
</dbReference>
<evidence type="ECO:0000259" key="6">
    <source>
        <dbReference type="SMART" id="SM00829"/>
    </source>
</evidence>
<dbReference type="Proteomes" id="UP000030853">
    <property type="component" value="Unassembled WGS sequence"/>
</dbReference>
<proteinExistence type="inferred from homology"/>
<accession>A0A0B1R5C6</accession>
<comment type="cofactor">
    <cofactor evidence="1">
        <name>Zn(2+)</name>
        <dbReference type="ChEBI" id="CHEBI:29105"/>
    </cofactor>
</comment>
<reference evidence="7 8" key="1">
    <citation type="submission" date="2014-11" db="EMBL/GenBank/DDBJ databases">
        <title>Genome sequencing of Pantoea rodasii ND03.</title>
        <authorList>
            <person name="Muhamad Yunos N.Y."/>
            <person name="Chan K.-G."/>
        </authorList>
    </citation>
    <scope>NUCLEOTIDE SEQUENCE [LARGE SCALE GENOMIC DNA]</scope>
    <source>
        <strain evidence="7 8">ND03</strain>
    </source>
</reference>
<dbReference type="GO" id="GO:0016491">
    <property type="term" value="F:oxidoreductase activity"/>
    <property type="evidence" value="ECO:0007669"/>
    <property type="project" value="UniProtKB-KW"/>
</dbReference>
<dbReference type="PANTHER" id="PTHR43161:SF9">
    <property type="entry name" value="SORBITOL DEHYDROGENASE"/>
    <property type="match status" value="1"/>
</dbReference>
<dbReference type="InterPro" id="IPR011032">
    <property type="entry name" value="GroES-like_sf"/>
</dbReference>
<dbReference type="InterPro" id="IPR020843">
    <property type="entry name" value="ER"/>
</dbReference>
<dbReference type="InterPro" id="IPR036291">
    <property type="entry name" value="NAD(P)-bd_dom_sf"/>
</dbReference>
<dbReference type="PANTHER" id="PTHR43161">
    <property type="entry name" value="SORBITOL DEHYDROGENASE"/>
    <property type="match status" value="1"/>
</dbReference>
<evidence type="ECO:0000256" key="4">
    <source>
        <dbReference type="ARBA" id="ARBA00022833"/>
    </source>
</evidence>
<dbReference type="Pfam" id="PF08240">
    <property type="entry name" value="ADH_N"/>
    <property type="match status" value="1"/>
</dbReference>
<dbReference type="RefSeq" id="WP_039334802.1">
    <property type="nucleotide sequence ID" value="NZ_JTJJ01000088.1"/>
</dbReference>
<dbReference type="SUPFAM" id="SSF50129">
    <property type="entry name" value="GroES-like"/>
    <property type="match status" value="1"/>
</dbReference>
<evidence type="ECO:0000256" key="1">
    <source>
        <dbReference type="ARBA" id="ARBA00001947"/>
    </source>
</evidence>
<dbReference type="NCBIfam" id="NF007375">
    <property type="entry name" value="PRK09880.1"/>
    <property type="match status" value="1"/>
</dbReference>
<comment type="similarity">
    <text evidence="2">Belongs to the zinc-containing alcohol dehydrogenase family.</text>
</comment>
<protein>
    <submittedName>
        <fullName evidence="7">L-idonate 5-dehydrogenase</fullName>
    </submittedName>
</protein>
<evidence type="ECO:0000256" key="3">
    <source>
        <dbReference type="ARBA" id="ARBA00022723"/>
    </source>
</evidence>
<gene>
    <name evidence="7" type="ORF">QU24_20165</name>
</gene>
<dbReference type="InterPro" id="IPR013149">
    <property type="entry name" value="ADH-like_C"/>
</dbReference>
<dbReference type="InterPro" id="IPR013154">
    <property type="entry name" value="ADH-like_N"/>
</dbReference>
<evidence type="ECO:0000256" key="5">
    <source>
        <dbReference type="ARBA" id="ARBA00023002"/>
    </source>
</evidence>